<evidence type="ECO:0008006" key="8">
    <source>
        <dbReference type="Google" id="ProtNLM"/>
    </source>
</evidence>
<evidence type="ECO:0000256" key="3">
    <source>
        <dbReference type="ARBA" id="ARBA00004603"/>
    </source>
</evidence>
<protein>
    <recommendedName>
        <fullName evidence="8">Spermatogenesis-defective protein 39 homolog</fullName>
    </recommendedName>
</protein>
<dbReference type="GO" id="GO:0007034">
    <property type="term" value="P:vacuolar transport"/>
    <property type="evidence" value="ECO:0007669"/>
    <property type="project" value="TreeGrafter"/>
</dbReference>
<dbReference type="PANTHER" id="PTHR13364">
    <property type="entry name" value="DEFECTIVE SPERMATOGENESIS PROTEIN 39"/>
    <property type="match status" value="1"/>
</dbReference>
<evidence type="ECO:0000256" key="2">
    <source>
        <dbReference type="ARBA" id="ARBA00004541"/>
    </source>
</evidence>
<organism evidence="6 7">
    <name type="scientific">Cotesia glomerata</name>
    <name type="common">Lepidopteran parasitic wasp</name>
    <name type="synonym">Apanteles glomeratus</name>
    <dbReference type="NCBI Taxonomy" id="32391"/>
    <lineage>
        <taxon>Eukaryota</taxon>
        <taxon>Metazoa</taxon>
        <taxon>Ecdysozoa</taxon>
        <taxon>Arthropoda</taxon>
        <taxon>Hexapoda</taxon>
        <taxon>Insecta</taxon>
        <taxon>Pterygota</taxon>
        <taxon>Neoptera</taxon>
        <taxon>Endopterygota</taxon>
        <taxon>Hymenoptera</taxon>
        <taxon>Apocrita</taxon>
        <taxon>Ichneumonoidea</taxon>
        <taxon>Braconidae</taxon>
        <taxon>Microgastrinae</taxon>
        <taxon>Cotesia</taxon>
    </lineage>
</organism>
<proteinExistence type="predicted"/>
<evidence type="ECO:0000256" key="4">
    <source>
        <dbReference type="ARBA" id="ARBA00022753"/>
    </source>
</evidence>
<evidence type="ECO:0000313" key="6">
    <source>
        <dbReference type="EMBL" id="KAH0553582.1"/>
    </source>
</evidence>
<dbReference type="GO" id="GO:0006886">
    <property type="term" value="P:intracellular protein transport"/>
    <property type="evidence" value="ECO:0007669"/>
    <property type="project" value="TreeGrafter"/>
</dbReference>
<dbReference type="PANTHER" id="PTHR13364:SF6">
    <property type="entry name" value="SPERMATOGENESIS-DEFECTIVE PROTEIN 39 HOMOLOG"/>
    <property type="match status" value="1"/>
</dbReference>
<name>A0AAV7IP47_COTGL</name>
<sequence length="429" mass="48249">MSKYELSKDDEDYWNSSEGHSFSFDQNNESDNVFGISKTGTAQLRAGISTINSPTEPSSSYLTPESVDLTFKPLLAIIPEPVLTIILTADNRHLLPDKSNIVNPSVTVRRILLGQSYSLENYKSLSNKTSLLDTAIASGNGNAVLIITLFIIKTLKPALSQKILMERPDALNVYVHYLSTRFQVNEVTDLLMMQGRLVDAALKTLAITIKNTRDDGRLLQKLIKCYKTQFINLPEYKESLFVNNFIKLLEWKIALNSGGVKNLGNNSVLDCLKYICENNWNISQDAAVSPAKIFANQHDVTPRQYQKTVLKTRVSVQAWDDVHNILLSKGWLGSEKLQSSLPIEDILKILHQGQAPTTIIEKFLKYVDNMRNRLQLAKNYGCNRTVVEILGLLGDRTALLEYKDTLSPQSDAYFLAEKTLSSLTIRWKS</sequence>
<comment type="caution">
    <text evidence="6">The sequence shown here is derived from an EMBL/GenBank/DDBJ whole genome shotgun (WGS) entry which is preliminary data.</text>
</comment>
<dbReference type="EMBL" id="JAHXZJ010001119">
    <property type="protein sequence ID" value="KAH0553582.1"/>
    <property type="molecule type" value="Genomic_DNA"/>
</dbReference>
<evidence type="ECO:0000313" key="7">
    <source>
        <dbReference type="Proteomes" id="UP000826195"/>
    </source>
</evidence>
<dbReference type="AlphaFoldDB" id="A0AAV7IP47"/>
<keyword evidence="4" id="KW-0967">Endosome</keyword>
<evidence type="ECO:0000256" key="1">
    <source>
        <dbReference type="ARBA" id="ARBA00004412"/>
    </source>
</evidence>
<dbReference type="Proteomes" id="UP000826195">
    <property type="component" value="Unassembled WGS sequence"/>
</dbReference>
<dbReference type="GO" id="GO:0005770">
    <property type="term" value="C:late endosome"/>
    <property type="evidence" value="ECO:0007669"/>
    <property type="project" value="UniProtKB-SubCell"/>
</dbReference>
<gene>
    <name evidence="6" type="ORF">KQX54_002475</name>
</gene>
<keyword evidence="5" id="KW-0968">Cytoplasmic vesicle</keyword>
<evidence type="ECO:0000256" key="5">
    <source>
        <dbReference type="ARBA" id="ARBA00023329"/>
    </source>
</evidence>
<accession>A0AAV7IP47</accession>
<dbReference type="GO" id="GO:0005769">
    <property type="term" value="C:early endosome"/>
    <property type="evidence" value="ECO:0007669"/>
    <property type="project" value="UniProtKB-SubCell"/>
</dbReference>
<keyword evidence="7" id="KW-1185">Reference proteome</keyword>
<reference evidence="6 7" key="1">
    <citation type="journal article" date="2021" name="J. Hered.">
        <title>A chromosome-level genome assembly of the parasitoid wasp, Cotesia glomerata (Hymenoptera: Braconidae).</title>
        <authorList>
            <person name="Pinto B.J."/>
            <person name="Weis J.J."/>
            <person name="Gamble T."/>
            <person name="Ode P.J."/>
            <person name="Paul R."/>
            <person name="Zaspel J.M."/>
        </authorList>
    </citation>
    <scope>NUCLEOTIDE SEQUENCE [LARGE SCALE GENOMIC DNA]</scope>
    <source>
        <strain evidence="6">CgM1</strain>
    </source>
</reference>
<dbReference type="InterPro" id="IPR040057">
    <property type="entry name" value="Spe-39"/>
</dbReference>
<comment type="subcellular location">
    <subcellularLocation>
        <location evidence="2">Cytoplasmic vesicle</location>
    </subcellularLocation>
    <subcellularLocation>
        <location evidence="1">Early endosome</location>
    </subcellularLocation>
    <subcellularLocation>
        <location evidence="3">Late endosome</location>
    </subcellularLocation>
</comment>